<evidence type="ECO:0000313" key="3">
    <source>
        <dbReference type="Proteomes" id="UP000317303"/>
    </source>
</evidence>
<dbReference type="AlphaFoldDB" id="A0A660CKQ2"/>
<dbReference type="EMBL" id="VLJV01000001">
    <property type="protein sequence ID" value="TWH21751.1"/>
    <property type="molecule type" value="Genomic_DNA"/>
</dbReference>
<evidence type="ECO:0000256" key="1">
    <source>
        <dbReference type="SAM" id="MobiDB-lite"/>
    </source>
</evidence>
<comment type="caution">
    <text evidence="2">The sequence shown here is derived from an EMBL/GenBank/DDBJ whole genome shotgun (WGS) entry which is preliminary data.</text>
</comment>
<keyword evidence="3" id="KW-1185">Reference proteome</keyword>
<feature type="region of interest" description="Disordered" evidence="1">
    <location>
        <begin position="1"/>
        <end position="38"/>
    </location>
</feature>
<evidence type="ECO:0000313" key="2">
    <source>
        <dbReference type="EMBL" id="TWH21751.1"/>
    </source>
</evidence>
<proteinExistence type="predicted"/>
<feature type="compositionally biased region" description="Gly residues" evidence="1">
    <location>
        <begin position="19"/>
        <end position="36"/>
    </location>
</feature>
<dbReference type="Proteomes" id="UP000317303">
    <property type="component" value="Unassembled WGS sequence"/>
</dbReference>
<reference evidence="2 3" key="1">
    <citation type="submission" date="2019-07" db="EMBL/GenBank/DDBJ databases">
        <title>R&amp;d 2014.</title>
        <authorList>
            <person name="Klenk H.-P."/>
        </authorList>
    </citation>
    <scope>NUCLEOTIDE SEQUENCE [LARGE SCALE GENOMIC DNA]</scope>
    <source>
        <strain evidence="2 3">DSM 43194</strain>
    </source>
</reference>
<gene>
    <name evidence="2" type="ORF">JD82_03619</name>
</gene>
<organism evidence="2 3">
    <name type="scientific">Prauserella rugosa</name>
    <dbReference type="NCBI Taxonomy" id="43354"/>
    <lineage>
        <taxon>Bacteria</taxon>
        <taxon>Bacillati</taxon>
        <taxon>Actinomycetota</taxon>
        <taxon>Actinomycetes</taxon>
        <taxon>Pseudonocardiales</taxon>
        <taxon>Pseudonocardiaceae</taxon>
        <taxon>Prauserella</taxon>
    </lineage>
</organism>
<name>A0A660CKQ2_9PSEU</name>
<sequence>MAELSGAADGGPEDDGHGGNDGGHTCGHGGGHGGGHVELTVDAGACDAVLRDALSTGWSVVEVTR</sequence>
<accession>A0A660CKQ2</accession>
<protein>
    <submittedName>
        <fullName evidence="2">Uncharacterized protein</fullName>
    </submittedName>
</protein>